<dbReference type="GO" id="GO:0003824">
    <property type="term" value="F:catalytic activity"/>
    <property type="evidence" value="ECO:0007669"/>
    <property type="project" value="UniProtKB-ARBA"/>
</dbReference>
<dbReference type="PROSITE" id="PS50887">
    <property type="entry name" value="GGDEF"/>
    <property type="match status" value="1"/>
</dbReference>
<evidence type="ECO:0000259" key="2">
    <source>
        <dbReference type="PROSITE" id="PS50112"/>
    </source>
</evidence>
<dbReference type="OrthoDB" id="8929028at2"/>
<dbReference type="InterPro" id="IPR043128">
    <property type="entry name" value="Rev_trsase/Diguanyl_cyclase"/>
</dbReference>
<accession>A0A4R3HX73</accession>
<dbReference type="NCBIfam" id="TIGR00229">
    <property type="entry name" value="sensory_box"/>
    <property type="match status" value="1"/>
</dbReference>
<dbReference type="InterPro" id="IPR035965">
    <property type="entry name" value="PAS-like_dom_sf"/>
</dbReference>
<protein>
    <submittedName>
        <fullName evidence="5">PAS domain S-box-containing protein/diguanylate cyclase (GGDEF)-like protein</fullName>
    </submittedName>
</protein>
<dbReference type="PROSITE" id="PS50112">
    <property type="entry name" value="PAS"/>
    <property type="match status" value="1"/>
</dbReference>
<dbReference type="Pfam" id="PF00990">
    <property type="entry name" value="GGDEF"/>
    <property type="match status" value="1"/>
</dbReference>
<dbReference type="SUPFAM" id="SSF55785">
    <property type="entry name" value="PYP-like sensor domain (PAS domain)"/>
    <property type="match status" value="1"/>
</dbReference>
<keyword evidence="1" id="KW-0472">Membrane</keyword>
<feature type="domain" description="PAC" evidence="3">
    <location>
        <begin position="600"/>
        <end position="653"/>
    </location>
</feature>
<dbReference type="PANTHER" id="PTHR44757:SF2">
    <property type="entry name" value="BIOFILM ARCHITECTURE MAINTENANCE PROTEIN MBAA"/>
    <property type="match status" value="1"/>
</dbReference>
<keyword evidence="1" id="KW-1133">Transmembrane helix</keyword>
<dbReference type="EMBL" id="SLZQ01000004">
    <property type="protein sequence ID" value="TCS37414.1"/>
    <property type="molecule type" value="Genomic_DNA"/>
</dbReference>
<feature type="transmembrane region" description="Helical" evidence="1">
    <location>
        <begin position="12"/>
        <end position="29"/>
    </location>
</feature>
<feature type="transmembrane region" description="Helical" evidence="1">
    <location>
        <begin position="121"/>
        <end position="139"/>
    </location>
</feature>
<keyword evidence="1" id="KW-0812">Transmembrane</keyword>
<dbReference type="InterPro" id="IPR000700">
    <property type="entry name" value="PAS-assoc_C"/>
</dbReference>
<evidence type="ECO:0000259" key="4">
    <source>
        <dbReference type="PROSITE" id="PS50887"/>
    </source>
</evidence>
<dbReference type="PROSITE" id="PS50113">
    <property type="entry name" value="PAC"/>
    <property type="match status" value="1"/>
</dbReference>
<feature type="transmembrane region" description="Helical" evidence="1">
    <location>
        <begin position="74"/>
        <end position="101"/>
    </location>
</feature>
<gene>
    <name evidence="5" type="ORF">EDC30_104217</name>
</gene>
<proteinExistence type="predicted"/>
<dbReference type="InterPro" id="IPR000160">
    <property type="entry name" value="GGDEF_dom"/>
</dbReference>
<dbReference type="Proteomes" id="UP000295382">
    <property type="component" value="Unassembled WGS sequence"/>
</dbReference>
<dbReference type="SUPFAM" id="SSF55073">
    <property type="entry name" value="Nucleotide cyclase"/>
    <property type="match status" value="1"/>
</dbReference>
<dbReference type="RefSeq" id="WP_132258356.1">
    <property type="nucleotide sequence ID" value="NZ_SLZQ01000004.1"/>
</dbReference>
<dbReference type="Pfam" id="PF08448">
    <property type="entry name" value="PAS_4"/>
    <property type="match status" value="1"/>
</dbReference>
<dbReference type="InterPro" id="IPR052155">
    <property type="entry name" value="Biofilm_reg_signaling"/>
</dbReference>
<dbReference type="PANTHER" id="PTHR44757">
    <property type="entry name" value="DIGUANYLATE CYCLASE DGCP"/>
    <property type="match status" value="1"/>
</dbReference>
<dbReference type="SMART" id="SM00267">
    <property type="entry name" value="GGDEF"/>
    <property type="match status" value="1"/>
</dbReference>
<feature type="transmembrane region" description="Helical" evidence="1">
    <location>
        <begin position="41"/>
        <end position="62"/>
    </location>
</feature>
<dbReference type="Gene3D" id="3.30.450.20">
    <property type="entry name" value="PAS domain"/>
    <property type="match status" value="1"/>
</dbReference>
<dbReference type="AlphaFoldDB" id="A0A4R3HX73"/>
<evidence type="ECO:0000313" key="6">
    <source>
        <dbReference type="Proteomes" id="UP000295382"/>
    </source>
</evidence>
<evidence type="ECO:0000259" key="3">
    <source>
        <dbReference type="PROSITE" id="PS50113"/>
    </source>
</evidence>
<comment type="caution">
    <text evidence="5">The sequence shown here is derived from an EMBL/GenBank/DDBJ whole genome shotgun (WGS) entry which is preliminary data.</text>
</comment>
<feature type="transmembrane region" description="Helical" evidence="1">
    <location>
        <begin position="151"/>
        <end position="174"/>
    </location>
</feature>
<feature type="transmembrane region" description="Helical" evidence="1">
    <location>
        <begin position="500"/>
        <end position="520"/>
    </location>
</feature>
<dbReference type="InterPro" id="IPR029787">
    <property type="entry name" value="Nucleotide_cyclase"/>
</dbReference>
<feature type="transmembrane region" description="Helical" evidence="1">
    <location>
        <begin position="186"/>
        <end position="205"/>
    </location>
</feature>
<dbReference type="NCBIfam" id="TIGR00254">
    <property type="entry name" value="GGDEF"/>
    <property type="match status" value="1"/>
</dbReference>
<dbReference type="CDD" id="cd00130">
    <property type="entry name" value="PAS"/>
    <property type="match status" value="1"/>
</dbReference>
<dbReference type="SMART" id="SM00091">
    <property type="entry name" value="PAS"/>
    <property type="match status" value="1"/>
</dbReference>
<dbReference type="InterPro" id="IPR013656">
    <property type="entry name" value="PAS_4"/>
</dbReference>
<evidence type="ECO:0000313" key="5">
    <source>
        <dbReference type="EMBL" id="TCS37414.1"/>
    </source>
</evidence>
<dbReference type="CDD" id="cd01949">
    <property type="entry name" value="GGDEF"/>
    <property type="match status" value="1"/>
</dbReference>
<feature type="transmembrane region" description="Helical" evidence="1">
    <location>
        <begin position="226"/>
        <end position="246"/>
    </location>
</feature>
<dbReference type="Gene3D" id="3.30.70.270">
    <property type="match status" value="1"/>
</dbReference>
<dbReference type="FunFam" id="3.30.70.270:FF:000001">
    <property type="entry name" value="Diguanylate cyclase domain protein"/>
    <property type="match status" value="1"/>
</dbReference>
<feature type="domain" description="GGDEF" evidence="4">
    <location>
        <begin position="685"/>
        <end position="818"/>
    </location>
</feature>
<feature type="domain" description="PAS" evidence="2">
    <location>
        <begin position="530"/>
        <end position="600"/>
    </location>
</feature>
<name>A0A4R3HX73_PAULE</name>
<organism evidence="5 6">
    <name type="scientific">Paucimonas lemoignei</name>
    <name type="common">Pseudomonas lemoignei</name>
    <dbReference type="NCBI Taxonomy" id="29443"/>
    <lineage>
        <taxon>Bacteria</taxon>
        <taxon>Pseudomonadati</taxon>
        <taxon>Pseudomonadota</taxon>
        <taxon>Betaproteobacteria</taxon>
        <taxon>Burkholderiales</taxon>
        <taxon>Burkholderiaceae</taxon>
        <taxon>Paucimonas</taxon>
    </lineage>
</organism>
<keyword evidence="6" id="KW-1185">Reference proteome</keyword>
<evidence type="ECO:0000256" key="1">
    <source>
        <dbReference type="SAM" id="Phobius"/>
    </source>
</evidence>
<reference evidence="5 6" key="1">
    <citation type="submission" date="2019-03" db="EMBL/GenBank/DDBJ databases">
        <title>Genomic Encyclopedia of Type Strains, Phase IV (KMG-IV): sequencing the most valuable type-strain genomes for metagenomic binning, comparative biology and taxonomic classification.</title>
        <authorList>
            <person name="Goeker M."/>
        </authorList>
    </citation>
    <scope>NUCLEOTIDE SEQUENCE [LARGE SCALE GENOMIC DNA]</scope>
    <source>
        <strain evidence="5 6">DSM 7445</strain>
    </source>
</reference>
<sequence>MKKTPWQAHQSIGLLVALFGAILVFRWILNDATITRLIPGAAAMELNAPLLLLTAGICCVFYPERDHYAAPLKILLRLCGWLVLILPLLQLLQHLFGINLGINFVRLPVVPTEGRPHPGRLSPQAALAFLSVGSALFLLRRKRDDIRYYRIVLTLILVPMLIGLTGLAGHFLQLETFYHLPKYNQMTVPTALGISLLSYGVWLLQQSILSHHQLKTRQYWERATRRAIATLVIVALAGGIAGFAVMRDAFEDALAESIRLSVTSNVAALGNMLENKLALHRTIGANPGLRRNLIQLQKQPHDKAARASVAEHIAYLSAVGLDGVRLYDAGGRLVAAAGGAMLHDQAALAHRLSRAEQTAYLVWQDGYLLHTENKLIAEGHTVGTIVVEQRLPDFDKLLHDLQVSHASADALLCSRDNNAAICAPSRLTDAVTSMPLPGPPGIATPIELALLGQSGIVTTRDARQNRIFAAYAPLQEFGLGLVITMDLETLYAPLRQKIQLLAAALIILVAFGTLTLRLAVRPLLQRLSDSQRRLRAITDNVPVLITYIDPEYKIGFCNHTFEEWFGTPASDVLGKPVNAAIGPFNFAQREKYMERALAGERVEFEVSSDTNGVRRHLQNTYVPDITSDGTVAGIYTLSMDITAAKDVQQRLQQMARFDALTGLPNRYLMNEKLHEAIMRCHRSGEPMAIMFLDVDHFKLINDSLGHAGGDEVLKEFGRRLKASVRQTDTACRLAGDEFVIIFEKIGSPDAAETIASKIIANVEAPFAVEGHPVQIGTSIGIAYCQNPPQSPASLISQADQALYEAKEAGRGTYRLVCC</sequence>
<dbReference type="InterPro" id="IPR000014">
    <property type="entry name" value="PAS"/>
</dbReference>